<dbReference type="Pfam" id="PF04195">
    <property type="entry name" value="Transposase_28"/>
    <property type="match status" value="1"/>
</dbReference>
<dbReference type="OrthoDB" id="1752359at2759"/>
<evidence type="ECO:0000256" key="1">
    <source>
        <dbReference type="SAM" id="Coils"/>
    </source>
</evidence>
<dbReference type="PANTHER" id="PTHR31099">
    <property type="entry name" value="OS06G0165300 PROTEIN"/>
    <property type="match status" value="1"/>
</dbReference>
<name>A0A8S0QCS5_OLEEU</name>
<accession>A0A8S0QCS5</accession>
<evidence type="ECO:0000259" key="3">
    <source>
        <dbReference type="Pfam" id="PF04195"/>
    </source>
</evidence>
<dbReference type="PANTHER" id="PTHR31099:SF28">
    <property type="entry name" value="F5J5.12"/>
    <property type="match status" value="1"/>
</dbReference>
<organism evidence="4 5">
    <name type="scientific">Olea europaea subsp. europaea</name>
    <dbReference type="NCBI Taxonomy" id="158383"/>
    <lineage>
        <taxon>Eukaryota</taxon>
        <taxon>Viridiplantae</taxon>
        <taxon>Streptophyta</taxon>
        <taxon>Embryophyta</taxon>
        <taxon>Tracheophyta</taxon>
        <taxon>Spermatophyta</taxon>
        <taxon>Magnoliopsida</taxon>
        <taxon>eudicotyledons</taxon>
        <taxon>Gunneridae</taxon>
        <taxon>Pentapetalae</taxon>
        <taxon>asterids</taxon>
        <taxon>lamiids</taxon>
        <taxon>Lamiales</taxon>
        <taxon>Oleaceae</taxon>
        <taxon>Oleeae</taxon>
        <taxon>Olea</taxon>
    </lineage>
</organism>
<dbReference type="Proteomes" id="UP000594638">
    <property type="component" value="Unassembled WGS sequence"/>
</dbReference>
<dbReference type="InterPro" id="IPR007321">
    <property type="entry name" value="Transposase_28"/>
</dbReference>
<proteinExistence type="predicted"/>
<feature type="domain" description="Transposase (putative) gypsy type" evidence="3">
    <location>
        <begin position="98"/>
        <end position="158"/>
    </location>
</feature>
<evidence type="ECO:0000313" key="5">
    <source>
        <dbReference type="Proteomes" id="UP000594638"/>
    </source>
</evidence>
<feature type="region of interest" description="Disordered" evidence="2">
    <location>
        <begin position="1"/>
        <end position="28"/>
    </location>
</feature>
<dbReference type="Gramene" id="OE9A108989T1">
    <property type="protein sequence ID" value="OE9A108989C1"/>
    <property type="gene ID" value="OE9A108989"/>
</dbReference>
<dbReference type="AlphaFoldDB" id="A0A8S0QCS5"/>
<reference evidence="4 5" key="1">
    <citation type="submission" date="2019-12" db="EMBL/GenBank/DDBJ databases">
        <authorList>
            <person name="Alioto T."/>
            <person name="Alioto T."/>
            <person name="Gomez Garrido J."/>
        </authorList>
    </citation>
    <scope>NUCLEOTIDE SEQUENCE [LARGE SCALE GENOMIC DNA]</scope>
</reference>
<feature type="coiled-coil region" evidence="1">
    <location>
        <begin position="350"/>
        <end position="412"/>
    </location>
</feature>
<protein>
    <recommendedName>
        <fullName evidence="3">Transposase (putative) gypsy type domain-containing protein</fullName>
    </recommendedName>
</protein>
<feature type="region of interest" description="Disordered" evidence="2">
    <location>
        <begin position="282"/>
        <end position="315"/>
    </location>
</feature>
<evidence type="ECO:0000256" key="2">
    <source>
        <dbReference type="SAM" id="MobiDB-lite"/>
    </source>
</evidence>
<dbReference type="EMBL" id="CACTIH010001823">
    <property type="protein sequence ID" value="CAA2964378.1"/>
    <property type="molecule type" value="Genomic_DNA"/>
</dbReference>
<feature type="compositionally biased region" description="Basic and acidic residues" evidence="2">
    <location>
        <begin position="1"/>
        <end position="10"/>
    </location>
</feature>
<keyword evidence="5" id="KW-1185">Reference proteome</keyword>
<evidence type="ECO:0000313" key="4">
    <source>
        <dbReference type="EMBL" id="CAA2964378.1"/>
    </source>
</evidence>
<sequence length="487" mass="54482">MDPKKSRDSDSGSSALGGYPNDILSSDDDGIPIRFSRGSYQPPTLTAPNGPSVYTEATLKEVVNRFNLGQNFLYRVPKSSDISSKCFLGEITVFKGDLDGGLRFPLHPFLKSLLVKHNLTPGQIVPNGWRMLVYFLLVCLKNDISPSVKLCRLVFDMRYLAGLKHFVYLTCKQNFKVPICPSSNKRWKRRFFYICPKVGEFSFPNKWGYPDVSKFNRSVTCAASLKQELDKLVRLEPLGEKMSQVLTGDMLMSVGLGHHDCAEGMDFDASYVFKMAREKFTAPGASSPSGRKRAAISSPDVPSPQNPSTSPQPSVVGCVDIELKKSLEQKSLEESRQGLLMEISRVATFGVSLYERAKDAEKRARKAEEEFLEKGVQVERLMVERAKTSVEIQNKDYELHDMKKALTELERKVASHDVSLSDAVSIYKKTNEFKETLAMYGSKSYLLALDHVKAWLRQSHPTIDPAELEVFLSTLDVGSRSPGGDEM</sequence>
<comment type="caution">
    <text evidence="4">The sequence shown here is derived from an EMBL/GenBank/DDBJ whole genome shotgun (WGS) entry which is preliminary data.</text>
</comment>
<gene>
    <name evidence="4" type="ORF">OLEA9_A108989</name>
</gene>
<keyword evidence="1" id="KW-0175">Coiled coil</keyword>